<feature type="compositionally biased region" description="Basic and acidic residues" evidence="1">
    <location>
        <begin position="477"/>
        <end position="488"/>
    </location>
</feature>
<dbReference type="Pfam" id="PF08757">
    <property type="entry name" value="CotH"/>
    <property type="match status" value="1"/>
</dbReference>
<feature type="region of interest" description="Disordered" evidence="1">
    <location>
        <begin position="453"/>
        <end position="488"/>
    </location>
</feature>
<feature type="compositionally biased region" description="Low complexity" evidence="1">
    <location>
        <begin position="464"/>
        <end position="474"/>
    </location>
</feature>
<evidence type="ECO:0000313" key="3">
    <source>
        <dbReference type="Proteomes" id="UP000449209"/>
    </source>
</evidence>
<dbReference type="OrthoDB" id="2282177at2"/>
<protein>
    <recommendedName>
        <fullName evidence="4">Spore coat protein CotH</fullName>
    </recommendedName>
</protein>
<accession>A0A6N9I2X7</accession>
<gene>
    <name evidence="2" type="ORF">GB993_06690</name>
</gene>
<dbReference type="Proteomes" id="UP000449209">
    <property type="component" value="Unassembled WGS sequence"/>
</dbReference>
<evidence type="ECO:0000256" key="1">
    <source>
        <dbReference type="SAM" id="MobiDB-lite"/>
    </source>
</evidence>
<comment type="caution">
    <text evidence="2">The sequence shown here is derived from an EMBL/GenBank/DDBJ whole genome shotgun (WGS) entry which is preliminary data.</text>
</comment>
<reference evidence="2 3" key="1">
    <citation type="journal article" date="2019" name="Appl. Environ. Microbiol.">
        <title>Genetic determinants of hydroxycinnamic acid metabolism in heterofermentative lactobacilli.</title>
        <authorList>
            <person name="Gaur G."/>
            <person name="Oh J.H."/>
            <person name="Filannino P."/>
            <person name="Gobbetti M."/>
            <person name="van Pijkeren J.P."/>
            <person name="Ganzle M.G."/>
        </authorList>
    </citation>
    <scope>NUCLEOTIDE SEQUENCE [LARGE SCALE GENOMIC DNA]</scope>
    <source>
        <strain evidence="2 3">C5</strain>
    </source>
</reference>
<sequence length="488" mass="56069">MSKKRRPRVALISLVGLILVLLAGTFTWLHFNSTRQLPLGSRQKVERLPRVKIKGAVSQTVDKNPTVRFSFKDRKTGVQEDGYATMKWQGQSSRRYPQKNWKIKFYKDKSLKHKLKWRAAPGWKKHSSYVLKANYIDATQSRNVVNSRLWSDMVATRSGAPKQLVDSQNNGAISGFPIEMKVNGDRWGLYTLNTPKDAKLWGLDKHDPTNIAISSNEWNKADMFWSDKVSYNATGWTPDVPDSLTRQQKQDFERLVHFVNTSDTQTFRQHAPEYLDVNSVIDMYLFANLIHDQDGLGRNLELLTYNGQIWHATMYDLDSTWGLYENGRHIYPSGESVSHNYPNHGDLKTAEGNRLLQQVAQAYPERVQSRWRQLRKSTLTPTKVNNEFTTFMTTVGDPNYQDNFQRNPGIPSKKITSLMQIRNSVNRQFKDCDALFNDYTSNVKRLNFNYVAPTPTESERQSSRAKASSAKAQSENSRNDDSSDVKQP</sequence>
<dbReference type="RefSeq" id="WP_161003607.1">
    <property type="nucleotide sequence ID" value="NZ_WEZQ01000011.1"/>
</dbReference>
<proteinExistence type="predicted"/>
<dbReference type="EMBL" id="WEZQ01000011">
    <property type="protein sequence ID" value="MYV17189.1"/>
    <property type="molecule type" value="Genomic_DNA"/>
</dbReference>
<name>A0A6N9I2X7_9LACO</name>
<dbReference type="AlphaFoldDB" id="A0A6N9I2X7"/>
<evidence type="ECO:0008006" key="4">
    <source>
        <dbReference type="Google" id="ProtNLM"/>
    </source>
</evidence>
<dbReference type="InterPro" id="IPR014867">
    <property type="entry name" value="Spore_coat_CotH_CotH2/3/7"/>
</dbReference>
<organism evidence="2 3">
    <name type="scientific">Furfurilactobacillus milii</name>
    <dbReference type="NCBI Taxonomy" id="2888272"/>
    <lineage>
        <taxon>Bacteria</taxon>
        <taxon>Bacillati</taxon>
        <taxon>Bacillota</taxon>
        <taxon>Bacilli</taxon>
        <taxon>Lactobacillales</taxon>
        <taxon>Lactobacillaceae</taxon>
        <taxon>Furfurilactobacillus</taxon>
    </lineage>
</organism>
<evidence type="ECO:0000313" key="2">
    <source>
        <dbReference type="EMBL" id="MYV17189.1"/>
    </source>
</evidence>